<keyword evidence="2" id="KW-1185">Reference proteome</keyword>
<proteinExistence type="predicted"/>
<dbReference type="STRING" id="216938.SHELI_v1c03270"/>
<evidence type="ECO:0000313" key="1">
    <source>
        <dbReference type="EMBL" id="AOG60282.1"/>
    </source>
</evidence>
<organism evidence="1 2">
    <name type="scientific">Spiroplasma helicoides</name>
    <dbReference type="NCBI Taxonomy" id="216938"/>
    <lineage>
        <taxon>Bacteria</taxon>
        <taxon>Bacillati</taxon>
        <taxon>Mycoplasmatota</taxon>
        <taxon>Mollicutes</taxon>
        <taxon>Entomoplasmatales</taxon>
        <taxon>Spiroplasmataceae</taxon>
        <taxon>Spiroplasma</taxon>
    </lineage>
</organism>
<dbReference type="AlphaFoldDB" id="A0A1B3SK25"/>
<dbReference type="Proteomes" id="UP000094378">
    <property type="component" value="Chromosome"/>
</dbReference>
<protein>
    <submittedName>
        <fullName evidence="1">Uncharacterized protein</fullName>
    </submittedName>
</protein>
<dbReference type="OrthoDB" id="388855at2"/>
<dbReference type="RefSeq" id="WP_069116089.1">
    <property type="nucleotide sequence ID" value="NZ_CP017015.1"/>
</dbReference>
<name>A0A1B3SK25_9MOLU</name>
<accession>A0A1B3SK25</accession>
<dbReference type="EMBL" id="CP017015">
    <property type="protein sequence ID" value="AOG60282.1"/>
    <property type="molecule type" value="Genomic_DNA"/>
</dbReference>
<reference evidence="1 2" key="1">
    <citation type="submission" date="2016-08" db="EMBL/GenBank/DDBJ databases">
        <title>Complete genome sequence of Spiroplasma helicoides TABS-2 (DSM 22551).</title>
        <authorList>
            <person name="Shen W.-Y."/>
            <person name="Lo W.-S."/>
            <person name="Lai Y.-C."/>
            <person name="Kuo C.-H."/>
        </authorList>
    </citation>
    <scope>NUCLEOTIDE SEQUENCE [LARGE SCALE GENOMIC DNA]</scope>
    <source>
        <strain evidence="1 2">TABS-2</strain>
    </source>
</reference>
<sequence>MGEKVYQLTYDQIGVVSFDEPWFLIHIDLENDEESKPVQLFYPSLEKGIKAMAVVIEEHVINKWQKEGPEGNQKIEQLRQYLLKSWPEKGLEEVRVLMYEKYGFTELENKTGQELLYDGYDFLAFVIGHIMIAHNNLHFYFEGLHVSCRVVDKFLAVNFWDKVKQEAMSSMGNTKSTL</sequence>
<evidence type="ECO:0000313" key="2">
    <source>
        <dbReference type="Proteomes" id="UP000094378"/>
    </source>
</evidence>
<dbReference type="KEGG" id="shj:SHELI_v1c03270"/>
<gene>
    <name evidence="1" type="ORF">SHELI_v1c03270</name>
</gene>